<dbReference type="Proteomes" id="UP001175228">
    <property type="component" value="Unassembled WGS sequence"/>
</dbReference>
<dbReference type="AlphaFoldDB" id="A0AA39Q8D8"/>
<organism evidence="2 3">
    <name type="scientific">Armillaria luteobubalina</name>
    <dbReference type="NCBI Taxonomy" id="153913"/>
    <lineage>
        <taxon>Eukaryota</taxon>
        <taxon>Fungi</taxon>
        <taxon>Dikarya</taxon>
        <taxon>Basidiomycota</taxon>
        <taxon>Agaricomycotina</taxon>
        <taxon>Agaricomycetes</taxon>
        <taxon>Agaricomycetidae</taxon>
        <taxon>Agaricales</taxon>
        <taxon>Marasmiineae</taxon>
        <taxon>Physalacriaceae</taxon>
        <taxon>Armillaria</taxon>
    </lineage>
</organism>
<evidence type="ECO:0000256" key="1">
    <source>
        <dbReference type="SAM" id="MobiDB-lite"/>
    </source>
</evidence>
<sequence>MHLTLPADSSDMAIQIMAPARKKTSRNNKENIAVTSQQRRTLIAPVAPSSEKATMSTVTGLRRSKRSRRPLSRLDDNTIPARFLPRWNAQKYLQETSPRYSMPESDLYSLPFQSTFDISTEILPEENYPCSPLIDTSCDLHTLFCDSEVSSKHLLVPPFSLIPYFVEGKVRLVPLQSNTLPLPRPQTLTGLRTHLKPFSDSPYFLDPFPDELLSINSELDPFESVSRMSPSTFCTSIGSAITDGDGYDLVL</sequence>
<evidence type="ECO:0000313" key="2">
    <source>
        <dbReference type="EMBL" id="KAK0497866.1"/>
    </source>
</evidence>
<keyword evidence="3" id="KW-1185">Reference proteome</keyword>
<reference evidence="2" key="1">
    <citation type="submission" date="2023-06" db="EMBL/GenBank/DDBJ databases">
        <authorList>
            <consortium name="Lawrence Berkeley National Laboratory"/>
            <person name="Ahrendt S."/>
            <person name="Sahu N."/>
            <person name="Indic B."/>
            <person name="Wong-Bajracharya J."/>
            <person name="Merenyi Z."/>
            <person name="Ke H.-M."/>
            <person name="Monk M."/>
            <person name="Kocsube S."/>
            <person name="Drula E."/>
            <person name="Lipzen A."/>
            <person name="Balint B."/>
            <person name="Henrissat B."/>
            <person name="Andreopoulos B."/>
            <person name="Martin F.M."/>
            <person name="Harder C.B."/>
            <person name="Rigling D."/>
            <person name="Ford K.L."/>
            <person name="Foster G.D."/>
            <person name="Pangilinan J."/>
            <person name="Papanicolaou A."/>
            <person name="Barry K."/>
            <person name="LaButti K."/>
            <person name="Viragh M."/>
            <person name="Koriabine M."/>
            <person name="Yan M."/>
            <person name="Riley R."/>
            <person name="Champramary S."/>
            <person name="Plett K.L."/>
            <person name="Tsai I.J."/>
            <person name="Slot J."/>
            <person name="Sipos G."/>
            <person name="Plett J."/>
            <person name="Nagy L.G."/>
            <person name="Grigoriev I.V."/>
        </authorList>
    </citation>
    <scope>NUCLEOTIDE SEQUENCE</scope>
    <source>
        <strain evidence="2">HWK02</strain>
    </source>
</reference>
<proteinExistence type="predicted"/>
<evidence type="ECO:0000313" key="3">
    <source>
        <dbReference type="Proteomes" id="UP001175228"/>
    </source>
</evidence>
<accession>A0AA39Q8D8</accession>
<comment type="caution">
    <text evidence="2">The sequence shown here is derived from an EMBL/GenBank/DDBJ whole genome shotgun (WGS) entry which is preliminary data.</text>
</comment>
<name>A0AA39Q8D8_9AGAR</name>
<protein>
    <submittedName>
        <fullName evidence="2">Uncharacterized protein</fullName>
    </submittedName>
</protein>
<feature type="region of interest" description="Disordered" evidence="1">
    <location>
        <begin position="45"/>
        <end position="74"/>
    </location>
</feature>
<feature type="compositionally biased region" description="Basic residues" evidence="1">
    <location>
        <begin position="62"/>
        <end position="71"/>
    </location>
</feature>
<gene>
    <name evidence="2" type="ORF">EDD18DRAFT_1159844</name>
</gene>
<dbReference type="EMBL" id="JAUEPU010000012">
    <property type="protein sequence ID" value="KAK0497866.1"/>
    <property type="molecule type" value="Genomic_DNA"/>
</dbReference>